<evidence type="ECO:0000313" key="2">
    <source>
        <dbReference type="Proteomes" id="UP001596013"/>
    </source>
</evidence>
<evidence type="ECO:0000313" key="1">
    <source>
        <dbReference type="EMBL" id="MFC5435286.1"/>
    </source>
</evidence>
<keyword evidence="2" id="KW-1185">Reference proteome</keyword>
<organism evidence="1 2">
    <name type="scientific">Rhodanobacter umsongensis</name>
    <dbReference type="NCBI Taxonomy" id="633153"/>
    <lineage>
        <taxon>Bacteria</taxon>
        <taxon>Pseudomonadati</taxon>
        <taxon>Pseudomonadota</taxon>
        <taxon>Gammaproteobacteria</taxon>
        <taxon>Lysobacterales</taxon>
        <taxon>Rhodanobacteraceae</taxon>
        <taxon>Rhodanobacter</taxon>
    </lineage>
</organism>
<sequence length="77" mass="8662">MKLIEVPFRPDQDNGWTIPIPGGGEKQFKSRDEALAFALKLAKQQQRGTNATSRYLCVEGADGQWRLFTSDLLPVRV</sequence>
<dbReference type="RefSeq" id="WP_377301445.1">
    <property type="nucleotide sequence ID" value="NZ_JBHSMK010000002.1"/>
</dbReference>
<name>A0ABW0JHJ1_9GAMM</name>
<accession>A0ABW0JHJ1</accession>
<proteinExistence type="predicted"/>
<dbReference type="Proteomes" id="UP001596013">
    <property type="component" value="Unassembled WGS sequence"/>
</dbReference>
<comment type="caution">
    <text evidence="1">The sequence shown here is derived from an EMBL/GenBank/DDBJ whole genome shotgun (WGS) entry which is preliminary data.</text>
</comment>
<protein>
    <submittedName>
        <fullName evidence="1">DUF2188 domain-containing protein</fullName>
    </submittedName>
</protein>
<dbReference type="EMBL" id="JBHSMK010000002">
    <property type="protein sequence ID" value="MFC5435286.1"/>
    <property type="molecule type" value="Genomic_DNA"/>
</dbReference>
<gene>
    <name evidence="1" type="ORF">ACFPME_01875</name>
</gene>
<reference evidence="2" key="1">
    <citation type="journal article" date="2019" name="Int. J. Syst. Evol. Microbiol.">
        <title>The Global Catalogue of Microorganisms (GCM) 10K type strain sequencing project: providing services to taxonomists for standard genome sequencing and annotation.</title>
        <authorList>
            <consortium name="The Broad Institute Genomics Platform"/>
            <consortium name="The Broad Institute Genome Sequencing Center for Infectious Disease"/>
            <person name="Wu L."/>
            <person name="Ma J."/>
        </authorList>
    </citation>
    <scope>NUCLEOTIDE SEQUENCE [LARGE SCALE GENOMIC DNA]</scope>
    <source>
        <strain evidence="2">JCM 17130</strain>
    </source>
</reference>